<dbReference type="EMBL" id="MLYV02000643">
    <property type="protein sequence ID" value="PSR80734.1"/>
    <property type="molecule type" value="Genomic_DNA"/>
</dbReference>
<organism evidence="1 2">
    <name type="scientific">Hermanssonia centrifuga</name>
    <dbReference type="NCBI Taxonomy" id="98765"/>
    <lineage>
        <taxon>Eukaryota</taxon>
        <taxon>Fungi</taxon>
        <taxon>Dikarya</taxon>
        <taxon>Basidiomycota</taxon>
        <taxon>Agaricomycotina</taxon>
        <taxon>Agaricomycetes</taxon>
        <taxon>Polyporales</taxon>
        <taxon>Meruliaceae</taxon>
        <taxon>Hermanssonia</taxon>
    </lineage>
</organism>
<dbReference type="AlphaFoldDB" id="A0A2R6NYU2"/>
<dbReference type="OrthoDB" id="10261046at2759"/>
<keyword evidence="2" id="KW-1185">Reference proteome</keyword>
<dbReference type="Proteomes" id="UP000186601">
    <property type="component" value="Unassembled WGS sequence"/>
</dbReference>
<evidence type="ECO:0000313" key="2">
    <source>
        <dbReference type="Proteomes" id="UP000186601"/>
    </source>
</evidence>
<accession>A0A2R6NYU2</accession>
<evidence type="ECO:0000313" key="1">
    <source>
        <dbReference type="EMBL" id="PSR80734.1"/>
    </source>
</evidence>
<gene>
    <name evidence="1" type="ORF">PHLCEN_2v6650</name>
</gene>
<protein>
    <submittedName>
        <fullName evidence="1">Uncharacterized protein</fullName>
    </submittedName>
</protein>
<comment type="caution">
    <text evidence="1">The sequence shown here is derived from an EMBL/GenBank/DDBJ whole genome shotgun (WGS) entry which is preliminary data.</text>
</comment>
<sequence length="119" mass="13343">MIQVHHILSEIIQGGLVLETNVEEIDTAGYLSAFGQWVKLRVLEHLGLEIFDWWCDENSLLWEFQSQYVEGGHTSPIVQKWRGSSSSIVVSNPVGPRYTNNAVQCVGMNLQAKDPSVCI</sequence>
<reference evidence="1 2" key="1">
    <citation type="submission" date="2018-02" db="EMBL/GenBank/DDBJ databases">
        <title>Genome sequence of the basidiomycete white-rot fungus Phlebia centrifuga.</title>
        <authorList>
            <person name="Granchi Z."/>
            <person name="Peng M."/>
            <person name="de Vries R.P."/>
            <person name="Hilden K."/>
            <person name="Makela M.R."/>
            <person name="Grigoriev I."/>
            <person name="Riley R."/>
        </authorList>
    </citation>
    <scope>NUCLEOTIDE SEQUENCE [LARGE SCALE GENOMIC DNA]</scope>
    <source>
        <strain evidence="1 2">FBCC195</strain>
    </source>
</reference>
<name>A0A2R6NYU2_9APHY</name>
<proteinExistence type="predicted"/>